<dbReference type="InterPro" id="IPR050351">
    <property type="entry name" value="BphY/WalK/GraS-like"/>
</dbReference>
<evidence type="ECO:0000256" key="5">
    <source>
        <dbReference type="ARBA" id="ARBA00022741"/>
    </source>
</evidence>
<proteinExistence type="predicted"/>
<dbReference type="SMART" id="SM00388">
    <property type="entry name" value="HisKA"/>
    <property type="match status" value="1"/>
</dbReference>
<evidence type="ECO:0000256" key="1">
    <source>
        <dbReference type="ARBA" id="ARBA00000085"/>
    </source>
</evidence>
<dbReference type="InterPro" id="IPR004358">
    <property type="entry name" value="Sig_transdc_His_kin-like_C"/>
</dbReference>
<evidence type="ECO:0000256" key="3">
    <source>
        <dbReference type="ARBA" id="ARBA00022553"/>
    </source>
</evidence>
<dbReference type="RefSeq" id="WP_259091655.1">
    <property type="nucleotide sequence ID" value="NZ_BAAAZC010000015.1"/>
</dbReference>
<keyword evidence="5" id="KW-0547">Nucleotide-binding</keyword>
<keyword evidence="6" id="KW-0418">Kinase</keyword>
<accession>A0ABP7PUJ7</accession>
<dbReference type="SUPFAM" id="SSF55874">
    <property type="entry name" value="ATPase domain of HSP90 chaperone/DNA topoisomerase II/histidine kinase"/>
    <property type="match status" value="1"/>
</dbReference>
<dbReference type="InterPro" id="IPR003661">
    <property type="entry name" value="HisK_dim/P_dom"/>
</dbReference>
<evidence type="ECO:0000259" key="10">
    <source>
        <dbReference type="PROSITE" id="PS50109"/>
    </source>
</evidence>
<keyword evidence="4" id="KW-0808">Transferase</keyword>
<name>A0ABP7PUJ7_9SPHI</name>
<dbReference type="EMBL" id="BAAAZC010000015">
    <property type="protein sequence ID" value="GAA3971512.1"/>
    <property type="molecule type" value="Genomic_DNA"/>
</dbReference>
<dbReference type="Gene3D" id="1.25.40.10">
    <property type="entry name" value="Tetratricopeptide repeat domain"/>
    <property type="match status" value="1"/>
</dbReference>
<dbReference type="InterPro" id="IPR011990">
    <property type="entry name" value="TPR-like_helical_dom_sf"/>
</dbReference>
<dbReference type="InterPro" id="IPR003594">
    <property type="entry name" value="HATPase_dom"/>
</dbReference>
<evidence type="ECO:0000256" key="8">
    <source>
        <dbReference type="ARBA" id="ARBA00023012"/>
    </source>
</evidence>
<dbReference type="InterPro" id="IPR036097">
    <property type="entry name" value="HisK_dim/P_sf"/>
</dbReference>
<dbReference type="Gene3D" id="1.10.287.130">
    <property type="match status" value="1"/>
</dbReference>
<dbReference type="SUPFAM" id="SSF48452">
    <property type="entry name" value="TPR-like"/>
    <property type="match status" value="1"/>
</dbReference>
<dbReference type="PANTHER" id="PTHR42878">
    <property type="entry name" value="TWO-COMPONENT HISTIDINE KINASE"/>
    <property type="match status" value="1"/>
</dbReference>
<dbReference type="Pfam" id="PF00512">
    <property type="entry name" value="HisKA"/>
    <property type="match status" value="1"/>
</dbReference>
<dbReference type="SUPFAM" id="SSF47384">
    <property type="entry name" value="Homodimeric domain of signal transducing histidine kinase"/>
    <property type="match status" value="1"/>
</dbReference>
<evidence type="ECO:0000256" key="2">
    <source>
        <dbReference type="ARBA" id="ARBA00012438"/>
    </source>
</evidence>
<keyword evidence="9" id="KW-1133">Transmembrane helix</keyword>
<keyword evidence="3" id="KW-0597">Phosphoprotein</keyword>
<evidence type="ECO:0000256" key="6">
    <source>
        <dbReference type="ARBA" id="ARBA00022777"/>
    </source>
</evidence>
<comment type="catalytic activity">
    <reaction evidence="1">
        <text>ATP + protein L-histidine = ADP + protein N-phospho-L-histidine.</text>
        <dbReference type="EC" id="2.7.13.3"/>
    </reaction>
</comment>
<dbReference type="CDD" id="cd00082">
    <property type="entry name" value="HisKA"/>
    <property type="match status" value="1"/>
</dbReference>
<evidence type="ECO:0000256" key="9">
    <source>
        <dbReference type="SAM" id="Phobius"/>
    </source>
</evidence>
<protein>
    <recommendedName>
        <fullName evidence="2">histidine kinase</fullName>
        <ecNumber evidence="2">2.7.13.3</ecNumber>
    </recommendedName>
</protein>
<keyword evidence="9" id="KW-0472">Membrane</keyword>
<dbReference type="SMART" id="SM00387">
    <property type="entry name" value="HATPase_c"/>
    <property type="match status" value="1"/>
</dbReference>
<reference evidence="12" key="1">
    <citation type="journal article" date="2019" name="Int. J. Syst. Evol. Microbiol.">
        <title>The Global Catalogue of Microorganisms (GCM) 10K type strain sequencing project: providing services to taxonomists for standard genome sequencing and annotation.</title>
        <authorList>
            <consortium name="The Broad Institute Genomics Platform"/>
            <consortium name="The Broad Institute Genome Sequencing Center for Infectious Disease"/>
            <person name="Wu L."/>
            <person name="Ma J."/>
        </authorList>
    </citation>
    <scope>NUCLEOTIDE SEQUENCE [LARGE SCALE GENOMIC DNA]</scope>
    <source>
        <strain evidence="12">JCM 16601</strain>
    </source>
</reference>
<comment type="caution">
    <text evidence="11">The sequence shown here is derived from an EMBL/GenBank/DDBJ whole genome shotgun (WGS) entry which is preliminary data.</text>
</comment>
<dbReference type="InterPro" id="IPR005467">
    <property type="entry name" value="His_kinase_dom"/>
</dbReference>
<dbReference type="Pfam" id="PF13181">
    <property type="entry name" value="TPR_8"/>
    <property type="match status" value="1"/>
</dbReference>
<dbReference type="CDD" id="cd00075">
    <property type="entry name" value="HATPase"/>
    <property type="match status" value="1"/>
</dbReference>
<gene>
    <name evidence="11" type="ORF">GCM10022210_21120</name>
</gene>
<evidence type="ECO:0000256" key="4">
    <source>
        <dbReference type="ARBA" id="ARBA00022679"/>
    </source>
</evidence>
<sequence>MFSSCERNNNQNINIKLKKTFQIVDSLVIAGKPDTAKKMLTTLRAKLKNDDPLIVDYYRMKAEGYHHNLLLMNRYADSAIAFFDNNSEAEKYPETYMQALLIKGDAEVLSQRYNLALRYYDKGKLLITGGSCDDGILNTKIAGIYYSQKNYLLAAQYWKMDYQRLGTCTTLTRQKLFYLQQSALNNTGVAYERAELIDSAATYYMRDLDLIQQADKANILDKHYINISSIVIYDNLGGISIKKGNYALAKQYLEKCISIPTVDMDGMRIPPYTKLANVYTRTGDFAKAADAFAKARKLLDLYWQDNPEAIIKWHKLYADYLFKIKQPQKAYYALGDYVRVTDSFEKSAAKIYRLDIDREFTALHQQEDITGLKQQDKLKLIYLAAITIVAILLIVIMVLIARNLKRARKGHSDTVLINDQLKNTLVELEVANQNYIRMMRVMAHDLRNPLWGITGLASMMLDEEAETISDDSKHALKLIESTGNNTMDMINELLKSGLDDENEPMATEKVNLKKLLFDSVELLRFKAKAKNQEIIFEADDTPVIAQVNSEKMWRVFNNVIVNAIKFSFEGGVIKVGMTQQGKSILIHVTDNGIGIPQKNGNGIFEMFTPNKRQGTAGEQPFGLGLSITKRIMEKHGGKIWFVSEPDKGTVFYMELDGEEKQAGND</sequence>
<dbReference type="Proteomes" id="UP001500742">
    <property type="component" value="Unassembled WGS sequence"/>
</dbReference>
<dbReference type="PRINTS" id="PR00344">
    <property type="entry name" value="BCTRLSENSOR"/>
</dbReference>
<dbReference type="PANTHER" id="PTHR42878:SF7">
    <property type="entry name" value="SENSOR HISTIDINE KINASE GLRK"/>
    <property type="match status" value="1"/>
</dbReference>
<keyword evidence="7" id="KW-0067">ATP-binding</keyword>
<keyword evidence="9" id="KW-0812">Transmembrane</keyword>
<dbReference type="InterPro" id="IPR036890">
    <property type="entry name" value="HATPase_C_sf"/>
</dbReference>
<organism evidence="11 12">
    <name type="scientific">Mucilaginibacter dorajii</name>
    <dbReference type="NCBI Taxonomy" id="692994"/>
    <lineage>
        <taxon>Bacteria</taxon>
        <taxon>Pseudomonadati</taxon>
        <taxon>Bacteroidota</taxon>
        <taxon>Sphingobacteriia</taxon>
        <taxon>Sphingobacteriales</taxon>
        <taxon>Sphingobacteriaceae</taxon>
        <taxon>Mucilaginibacter</taxon>
    </lineage>
</organism>
<evidence type="ECO:0000256" key="7">
    <source>
        <dbReference type="ARBA" id="ARBA00022840"/>
    </source>
</evidence>
<feature type="domain" description="Histidine kinase" evidence="10">
    <location>
        <begin position="441"/>
        <end position="659"/>
    </location>
</feature>
<dbReference type="SMART" id="SM00028">
    <property type="entry name" value="TPR"/>
    <property type="match status" value="3"/>
</dbReference>
<dbReference type="Pfam" id="PF02518">
    <property type="entry name" value="HATPase_c"/>
    <property type="match status" value="1"/>
</dbReference>
<feature type="transmembrane region" description="Helical" evidence="9">
    <location>
        <begin position="380"/>
        <end position="401"/>
    </location>
</feature>
<evidence type="ECO:0000313" key="11">
    <source>
        <dbReference type="EMBL" id="GAA3971512.1"/>
    </source>
</evidence>
<evidence type="ECO:0000313" key="12">
    <source>
        <dbReference type="Proteomes" id="UP001500742"/>
    </source>
</evidence>
<dbReference type="Gene3D" id="3.30.565.10">
    <property type="entry name" value="Histidine kinase-like ATPase, C-terminal domain"/>
    <property type="match status" value="1"/>
</dbReference>
<keyword evidence="8" id="KW-0902">Two-component regulatory system</keyword>
<dbReference type="InterPro" id="IPR019734">
    <property type="entry name" value="TPR_rpt"/>
</dbReference>
<dbReference type="PROSITE" id="PS50109">
    <property type="entry name" value="HIS_KIN"/>
    <property type="match status" value="1"/>
</dbReference>
<keyword evidence="12" id="KW-1185">Reference proteome</keyword>
<dbReference type="EC" id="2.7.13.3" evidence="2"/>